<dbReference type="PANTHER" id="PTHR11022">
    <property type="entry name" value="PEPTIDOGLYCAN RECOGNITION PROTEIN"/>
    <property type="match status" value="1"/>
</dbReference>
<dbReference type="Proteomes" id="UP001589710">
    <property type="component" value="Unassembled WGS sequence"/>
</dbReference>
<feature type="compositionally biased region" description="Low complexity" evidence="2">
    <location>
        <begin position="279"/>
        <end position="290"/>
    </location>
</feature>
<evidence type="ECO:0000313" key="6">
    <source>
        <dbReference type="Proteomes" id="UP001589710"/>
    </source>
</evidence>
<feature type="compositionally biased region" description="Gly residues" evidence="2">
    <location>
        <begin position="177"/>
        <end position="195"/>
    </location>
</feature>
<dbReference type="CDD" id="cd06583">
    <property type="entry name" value="PGRP"/>
    <property type="match status" value="1"/>
</dbReference>
<dbReference type="SMART" id="SM00644">
    <property type="entry name" value="Ami_2"/>
    <property type="match status" value="1"/>
</dbReference>
<dbReference type="InterPro" id="IPR015510">
    <property type="entry name" value="PGRP"/>
</dbReference>
<dbReference type="InterPro" id="IPR036505">
    <property type="entry name" value="Amidase/PGRP_sf"/>
</dbReference>
<feature type="domain" description="N-acetylmuramoyl-L-alanine amidase" evidence="3">
    <location>
        <begin position="356"/>
        <end position="497"/>
    </location>
</feature>
<keyword evidence="5" id="KW-0378">Hydrolase</keyword>
<name>A0ABV5R4A5_9ACTN</name>
<dbReference type="Gene3D" id="3.40.80.10">
    <property type="entry name" value="Peptidoglycan recognition protein-like"/>
    <property type="match status" value="1"/>
</dbReference>
<dbReference type="EC" id="3.5.1.28" evidence="5"/>
<dbReference type="PANTHER" id="PTHR11022:SF41">
    <property type="entry name" value="PEPTIDOGLYCAN-RECOGNITION PROTEIN LC-RELATED"/>
    <property type="match status" value="1"/>
</dbReference>
<evidence type="ECO:0000313" key="5">
    <source>
        <dbReference type="EMBL" id="MFB9572682.1"/>
    </source>
</evidence>
<evidence type="ECO:0000259" key="3">
    <source>
        <dbReference type="SMART" id="SM00644"/>
    </source>
</evidence>
<dbReference type="InterPro" id="IPR002502">
    <property type="entry name" value="Amidase_domain"/>
</dbReference>
<reference evidence="5 6" key="1">
    <citation type="submission" date="2024-09" db="EMBL/GenBank/DDBJ databases">
        <authorList>
            <person name="Sun Q."/>
            <person name="Mori K."/>
        </authorList>
    </citation>
    <scope>NUCLEOTIDE SEQUENCE [LARGE SCALE GENOMIC DNA]</scope>
    <source>
        <strain evidence="5 6">JCM 3331</strain>
    </source>
</reference>
<feature type="compositionally biased region" description="Gly residues" evidence="2">
    <location>
        <begin position="229"/>
        <end position="238"/>
    </location>
</feature>
<keyword evidence="6" id="KW-1185">Reference proteome</keyword>
<dbReference type="EMBL" id="JBHMCG010000049">
    <property type="protein sequence ID" value="MFB9572682.1"/>
    <property type="molecule type" value="Genomic_DNA"/>
</dbReference>
<dbReference type="SUPFAM" id="SSF55846">
    <property type="entry name" value="N-acetylmuramoyl-L-alanine amidase-like"/>
    <property type="match status" value="1"/>
</dbReference>
<evidence type="ECO:0000256" key="1">
    <source>
        <dbReference type="ARBA" id="ARBA00007553"/>
    </source>
</evidence>
<organism evidence="5 6">
    <name type="scientific">Streptomyces yanii</name>
    <dbReference type="NCBI Taxonomy" id="78510"/>
    <lineage>
        <taxon>Bacteria</taxon>
        <taxon>Bacillati</taxon>
        <taxon>Actinomycetota</taxon>
        <taxon>Actinomycetes</taxon>
        <taxon>Kitasatosporales</taxon>
        <taxon>Streptomycetaceae</taxon>
        <taxon>Streptomyces</taxon>
    </lineage>
</organism>
<feature type="domain" description="Peptidoglycan recognition protein family" evidence="4">
    <location>
        <begin position="341"/>
        <end position="490"/>
    </location>
</feature>
<comment type="caution">
    <text evidence="5">The sequence shown here is derived from an EMBL/GenBank/DDBJ whole genome shotgun (WGS) entry which is preliminary data.</text>
</comment>
<comment type="similarity">
    <text evidence="1">Belongs to the N-acetylmuramoyl-L-alanine amidase 2 family.</text>
</comment>
<accession>A0ABV5R4A5</accession>
<dbReference type="GO" id="GO:0008745">
    <property type="term" value="F:N-acetylmuramoyl-L-alanine amidase activity"/>
    <property type="evidence" value="ECO:0007669"/>
    <property type="project" value="UniProtKB-EC"/>
</dbReference>
<feature type="region of interest" description="Disordered" evidence="2">
    <location>
        <begin position="161"/>
        <end position="338"/>
    </location>
</feature>
<feature type="compositionally biased region" description="Low complexity" evidence="2">
    <location>
        <begin position="305"/>
        <end position="338"/>
    </location>
</feature>
<dbReference type="RefSeq" id="WP_345510089.1">
    <property type="nucleotide sequence ID" value="NZ_BAAAXD010000006.1"/>
</dbReference>
<sequence>MSPRGARARRANGKKRAVWLAAGVVVLGGTGVTAVAVSGGGEDAGPGDGSRPAKAHVLALDGKDPKRRSLPRTETQTFSLIGVSWEDSGDTFEGTAQIRTRKAATGEWSEWSDLDFDVRAPESAEGDASDVRGASEPLWVGPSDGVEARVVADGEETAVPDALRLDMIDPGKTVKGKGNGGDKGSGKGNGNGKGNGKPTASPDATPEPSDPAPTNAPTTAAPSADPGDTTGGSGGGEGSQPPTDEPTGSASAPEEPAPSTAPTESAPGTDPTEGPPDEPTGAPTGAPTDEPTGRPSAEPPTSEAPTDPTPSTVPTEEPTGPAPTTDPSGTPEPSATAPTAPAIVSRADWGADESLVQDPPAYLNKVDAVFVHHTAGTNDYTCADSPAIIRAILTFHVQTNGWNDIGYNFFVDKCGTVFEGRAGGVDRPVLGAHTYGFNSYSSGISLLGDYENGGTPTAAAKQAIADLAAWKLGLHGVDPEAKVTLTAAADTGVWTKGQAANLNTVSGHRDGYATLCPGASLYSALPGIRTAAGNSPYSTGN</sequence>
<evidence type="ECO:0000256" key="2">
    <source>
        <dbReference type="SAM" id="MobiDB-lite"/>
    </source>
</evidence>
<feature type="compositionally biased region" description="Low complexity" evidence="2">
    <location>
        <begin position="239"/>
        <end position="272"/>
    </location>
</feature>
<dbReference type="SMART" id="SM00701">
    <property type="entry name" value="PGRP"/>
    <property type="match status" value="1"/>
</dbReference>
<proteinExistence type="inferred from homology"/>
<dbReference type="Pfam" id="PF01510">
    <property type="entry name" value="Amidase_2"/>
    <property type="match status" value="1"/>
</dbReference>
<evidence type="ECO:0000259" key="4">
    <source>
        <dbReference type="SMART" id="SM00701"/>
    </source>
</evidence>
<dbReference type="InterPro" id="IPR006619">
    <property type="entry name" value="PGRP_domain_met/bac"/>
</dbReference>
<feature type="compositionally biased region" description="Low complexity" evidence="2">
    <location>
        <begin position="212"/>
        <end position="228"/>
    </location>
</feature>
<protein>
    <submittedName>
        <fullName evidence="5">N-acetylmuramoyl-L-alanine amidase</fullName>
        <ecNumber evidence="5">3.5.1.28</ecNumber>
    </submittedName>
</protein>
<gene>
    <name evidence="5" type="ORF">ACFFTL_10170</name>
</gene>